<dbReference type="Proteomes" id="UP001150259">
    <property type="component" value="Unassembled WGS sequence"/>
</dbReference>
<keyword evidence="3" id="KW-1185">Reference proteome</keyword>
<dbReference type="InterPro" id="IPR012338">
    <property type="entry name" value="Beta-lactam/transpept-like"/>
</dbReference>
<dbReference type="InterPro" id="IPR050789">
    <property type="entry name" value="Diverse_Enzym_Activities"/>
</dbReference>
<organism evidence="2 3">
    <name type="scientific">Intrasporangium calvum</name>
    <dbReference type="NCBI Taxonomy" id="53358"/>
    <lineage>
        <taxon>Bacteria</taxon>
        <taxon>Bacillati</taxon>
        <taxon>Actinomycetota</taxon>
        <taxon>Actinomycetes</taxon>
        <taxon>Micrococcales</taxon>
        <taxon>Intrasporangiaceae</taxon>
        <taxon>Intrasporangium</taxon>
    </lineage>
</organism>
<dbReference type="Pfam" id="PF00144">
    <property type="entry name" value="Beta-lactamase"/>
    <property type="match status" value="1"/>
</dbReference>
<gene>
    <name evidence="2" type="ORF">OO014_14995</name>
</gene>
<evidence type="ECO:0000313" key="3">
    <source>
        <dbReference type="Proteomes" id="UP001150259"/>
    </source>
</evidence>
<dbReference type="SUPFAM" id="SSF56601">
    <property type="entry name" value="beta-lactamase/transpeptidase-like"/>
    <property type="match status" value="1"/>
</dbReference>
<feature type="domain" description="Beta-lactamase-related" evidence="1">
    <location>
        <begin position="33"/>
        <end position="310"/>
    </location>
</feature>
<dbReference type="PANTHER" id="PTHR43283:SF7">
    <property type="entry name" value="BETA-LACTAMASE-RELATED DOMAIN-CONTAINING PROTEIN"/>
    <property type="match status" value="1"/>
</dbReference>
<dbReference type="RefSeq" id="WP_272463135.1">
    <property type="nucleotide sequence ID" value="NZ_JAPFQL010000074.1"/>
</dbReference>
<dbReference type="Gene3D" id="3.40.710.10">
    <property type="entry name" value="DD-peptidase/beta-lactamase superfamily"/>
    <property type="match status" value="1"/>
</dbReference>
<comment type="caution">
    <text evidence="2">The sequence shown here is derived from an EMBL/GenBank/DDBJ whole genome shotgun (WGS) entry which is preliminary data.</text>
</comment>
<dbReference type="EMBL" id="JAPFQL010000074">
    <property type="protein sequence ID" value="MDC5698564.1"/>
    <property type="molecule type" value="Genomic_DNA"/>
</dbReference>
<reference evidence="2 3" key="1">
    <citation type="submission" date="2022-11" db="EMBL/GenBank/DDBJ databases">
        <title>Anaerobic phenanthrene biodegradation by a DNRA strain PheN6.</title>
        <authorList>
            <person name="Zhang Z."/>
        </authorList>
    </citation>
    <scope>NUCLEOTIDE SEQUENCE [LARGE SCALE GENOMIC DNA]</scope>
    <source>
        <strain evidence="2 3">PheN6</strain>
    </source>
</reference>
<accession>A0ABT5GJY9</accession>
<proteinExistence type="predicted"/>
<evidence type="ECO:0000313" key="2">
    <source>
        <dbReference type="EMBL" id="MDC5698564.1"/>
    </source>
</evidence>
<evidence type="ECO:0000259" key="1">
    <source>
        <dbReference type="Pfam" id="PF00144"/>
    </source>
</evidence>
<sequence length="483" mass="52160">MTLPRSTPCAEGVDAQGILDFLDVLERQGIELHSLMLARHGRVVAEGWWAPYAAGRAHLVYSVSKSLTSTAVGFLVQEGALTLDDPVPSHLAPAAAEGLHPNWTRVTLRHCLTMTVGHEVDAWDPAFRGLGPDVREPGTDWLPVVLATTPEHEPGTTFTYNQVATYLLSRVIHAATGSGVVEVLRPRLLEPLGIPELPWQRDPLGHELGFTGAHLTSEALLSFAQLCLDRGQWEGRRLLAPEWFDEASAPFGPRYREPSANADSVLGYGYSFWRSRHGYRADGAFGQFGLVLPEQDAAVAITAEVGPNQEVLDAFWATAFPAIGRPGSAEADARLVERLRQLALPVPLAGGSRPGPETATFRRSSVRGDTALPPAYTGLAVRRDGSDHILVLERGSDWLEVPVGTGDWRESVLAHEGWLVPVVARGGWASPDRFEAEVVVIESPHRVVVKAGLATGTATLDWVRSPLAGPDPFDLAVRATSMG</sequence>
<dbReference type="InterPro" id="IPR001466">
    <property type="entry name" value="Beta-lactam-related"/>
</dbReference>
<name>A0ABT5GJY9_9MICO</name>
<dbReference type="PANTHER" id="PTHR43283">
    <property type="entry name" value="BETA-LACTAMASE-RELATED"/>
    <property type="match status" value="1"/>
</dbReference>
<protein>
    <submittedName>
        <fullName evidence="2">Beta-lactamase family protein</fullName>
    </submittedName>
</protein>